<dbReference type="Pfam" id="PF02338">
    <property type="entry name" value="OTU"/>
    <property type="match status" value="1"/>
</dbReference>
<dbReference type="EMBL" id="OU895878">
    <property type="protein sequence ID" value="CAH1717705.1"/>
    <property type="molecule type" value="Genomic_DNA"/>
</dbReference>
<feature type="compositionally biased region" description="Low complexity" evidence="1">
    <location>
        <begin position="929"/>
        <end position="941"/>
    </location>
</feature>
<evidence type="ECO:0000313" key="3">
    <source>
        <dbReference type="EMBL" id="CAH1717705.1"/>
    </source>
</evidence>
<reference evidence="3" key="2">
    <citation type="submission" date="2022-10" db="EMBL/GenBank/DDBJ databases">
        <authorList>
            <consortium name="ENA_rothamsted_submissions"/>
            <consortium name="culmorum"/>
            <person name="King R."/>
        </authorList>
    </citation>
    <scope>NUCLEOTIDE SEQUENCE</scope>
</reference>
<organism evidence="3 4">
    <name type="scientific">Chironomus riparius</name>
    <dbReference type="NCBI Taxonomy" id="315576"/>
    <lineage>
        <taxon>Eukaryota</taxon>
        <taxon>Metazoa</taxon>
        <taxon>Ecdysozoa</taxon>
        <taxon>Arthropoda</taxon>
        <taxon>Hexapoda</taxon>
        <taxon>Insecta</taxon>
        <taxon>Pterygota</taxon>
        <taxon>Neoptera</taxon>
        <taxon>Endopterygota</taxon>
        <taxon>Diptera</taxon>
        <taxon>Nematocera</taxon>
        <taxon>Chironomoidea</taxon>
        <taxon>Chironomidae</taxon>
        <taxon>Chironominae</taxon>
        <taxon>Chironomus</taxon>
    </lineage>
</organism>
<dbReference type="InterPro" id="IPR038765">
    <property type="entry name" value="Papain-like_cys_pep_sf"/>
</dbReference>
<feature type="region of interest" description="Disordered" evidence="1">
    <location>
        <begin position="659"/>
        <end position="721"/>
    </location>
</feature>
<sequence>MKKEDKNEKDDDNKRNRRPFATGSKPGPDELDHYLEERGFYRKHVARDASSLFRVVSEQVFDIQNYHDRVRQDVATFMELNIKDYANEVDKNFYNYVSNLRRNRTYGTLLELRVIARMYKRNIILFEPNQNMETLHRDFIKDDDYNAKEPIRVFYSHKDKHFDTIYPMETVESLAECQSIVYDILYTNVFKLPDVKYAVERMLHDQEEQLTLPLEEDPNKYKNANGDIIEFDGHEVTNCVLKDPRTCHFHNQEDFDDVVNENKDAITIINRSDDPGKLKIFKPVDGFLYKSDKSCVRQLLDEKITPFPYKVAKALDPSIYRNTEFELWSENRKEQRMKWFDTNGLPIRENDERHWSYYGDFDKNRRYDSMKYSFHDPMMKGDSILGLDDDGKKKFIMSNDDYKFGQLTNYDNFQPPRSALEPIIMPVHIQHHRGNFRGNNRRYNNRGFNNNHHNNMHYNNQNHHQPNNNNMNYVGDIERENMQYNNEAEQSYAPPQNQPPPPPIFQEMPANYQFVPYDQQSPPPMYQPTSQYQYIPTSPYQQPIPAVQYQPPMVPYSYPQPALISYQQPQPANQVVHHGNEPSDNNARDSLNLIRDNELNSPINWSPQESIDMNGNDLPLNDLATMQFYYNLGVRYFFASGISRRLENVANQLESLDINASNQHQDTPPVPVNTPVSTKPSTSGQSGHRYQHNNNNNNNMNNNRRVFHNSQSNGGNKDKGRFQHNHQRKEIQFNSNVKNVHKADQNKASTSQVSAQNSSAEPQMQNQEQQVQQMVQMQTPQMQYYQQYPQQSMIPQQPLICYQTENGELMPLTPAQPIYYSYQPAPHAPVYFQPQTQILDGTVNSSDSGIVDFSAYAYQQSAYPIIYQPQTPIYYPQTPIIQAQHIATTPQMAPVYPVAFNGTPMPQQAVQDTVLQQTNEPISTGLNETSNTNANNANSSN</sequence>
<dbReference type="PANTHER" id="PTHR12419:SF115">
    <property type="entry name" value="PROTEIN OVARIAN TUMOR LOCUS-RELATED"/>
    <property type="match status" value="1"/>
</dbReference>
<evidence type="ECO:0000259" key="2">
    <source>
        <dbReference type="PROSITE" id="PS50802"/>
    </source>
</evidence>
<gene>
    <name evidence="3" type="ORF">CHIRRI_LOCUS5175</name>
</gene>
<feature type="compositionally biased region" description="Low complexity" evidence="1">
    <location>
        <begin position="693"/>
        <end position="703"/>
    </location>
</feature>
<name>A0A9P0NGR4_9DIPT</name>
<dbReference type="PROSITE" id="PS50802">
    <property type="entry name" value="OTU"/>
    <property type="match status" value="1"/>
</dbReference>
<dbReference type="Proteomes" id="UP001153620">
    <property type="component" value="Chromosome 2"/>
</dbReference>
<dbReference type="InterPro" id="IPR003323">
    <property type="entry name" value="OTU_dom"/>
</dbReference>
<feature type="region of interest" description="Disordered" evidence="1">
    <location>
        <begin position="921"/>
        <end position="941"/>
    </location>
</feature>
<dbReference type="GO" id="GO:0004843">
    <property type="term" value="F:cysteine-type deubiquitinase activity"/>
    <property type="evidence" value="ECO:0007669"/>
    <property type="project" value="TreeGrafter"/>
</dbReference>
<feature type="compositionally biased region" description="Polar residues" evidence="1">
    <location>
        <begin position="746"/>
        <end position="761"/>
    </location>
</feature>
<reference evidence="3" key="1">
    <citation type="submission" date="2022-01" db="EMBL/GenBank/DDBJ databases">
        <authorList>
            <person name="King R."/>
        </authorList>
    </citation>
    <scope>NUCLEOTIDE SEQUENCE</scope>
</reference>
<dbReference type="GO" id="GO:0061578">
    <property type="term" value="F:K63-linked deubiquitinase activity"/>
    <property type="evidence" value="ECO:0007669"/>
    <property type="project" value="TreeGrafter"/>
</dbReference>
<dbReference type="AlphaFoldDB" id="A0A9P0NGR4"/>
<feature type="region of interest" description="Disordered" evidence="1">
    <location>
        <begin position="742"/>
        <end position="762"/>
    </location>
</feature>
<feature type="region of interest" description="Disordered" evidence="1">
    <location>
        <begin position="1"/>
        <end position="30"/>
    </location>
</feature>
<dbReference type="Gene3D" id="3.90.70.80">
    <property type="match status" value="1"/>
</dbReference>
<dbReference type="SUPFAM" id="SSF54001">
    <property type="entry name" value="Cysteine proteinases"/>
    <property type="match status" value="1"/>
</dbReference>
<dbReference type="GO" id="GO:0016579">
    <property type="term" value="P:protein deubiquitination"/>
    <property type="evidence" value="ECO:0007669"/>
    <property type="project" value="TreeGrafter"/>
</dbReference>
<evidence type="ECO:0000313" key="4">
    <source>
        <dbReference type="Proteomes" id="UP001153620"/>
    </source>
</evidence>
<feature type="domain" description="OTU" evidence="2">
    <location>
        <begin position="40"/>
        <end position="168"/>
    </location>
</feature>
<accession>A0A9P0NGR4</accession>
<dbReference type="InterPro" id="IPR049769">
    <property type="entry name" value="OTU_OTU"/>
</dbReference>
<dbReference type="InterPro" id="IPR050704">
    <property type="entry name" value="Peptidase_C85-like"/>
</dbReference>
<proteinExistence type="predicted"/>
<feature type="compositionally biased region" description="Basic and acidic residues" evidence="1">
    <location>
        <begin position="1"/>
        <end position="14"/>
    </location>
</feature>
<evidence type="ECO:0000256" key="1">
    <source>
        <dbReference type="SAM" id="MobiDB-lite"/>
    </source>
</evidence>
<dbReference type="PANTHER" id="PTHR12419">
    <property type="entry name" value="OTU DOMAIN CONTAINING PROTEIN"/>
    <property type="match status" value="1"/>
</dbReference>
<protein>
    <recommendedName>
        <fullName evidence="2">OTU domain-containing protein</fullName>
    </recommendedName>
</protein>
<feature type="compositionally biased region" description="Low complexity" evidence="1">
    <location>
        <begin position="673"/>
        <end position="683"/>
    </location>
</feature>
<keyword evidence="4" id="KW-1185">Reference proteome</keyword>
<dbReference type="CDD" id="cd22753">
    <property type="entry name" value="OTU_ALG13-like"/>
    <property type="match status" value="1"/>
</dbReference>